<keyword evidence="2" id="KW-1133">Transmembrane helix</keyword>
<evidence type="ECO:0000256" key="1">
    <source>
        <dbReference type="SAM" id="MobiDB-lite"/>
    </source>
</evidence>
<keyword evidence="4" id="KW-0449">Lipoprotein</keyword>
<dbReference type="Gene3D" id="1.10.10.10">
    <property type="entry name" value="Winged helix-like DNA-binding domain superfamily/Winged helix DNA-binding domain"/>
    <property type="match status" value="2"/>
</dbReference>
<feature type="domain" description="Putative host cell surface-exposed lipoprotein Ltp-like HTH region" evidence="3">
    <location>
        <begin position="115"/>
        <end position="156"/>
    </location>
</feature>
<organism evidence="4 5">
    <name type="scientific">Popillia japonica</name>
    <name type="common">Japanese beetle</name>
    <dbReference type="NCBI Taxonomy" id="7064"/>
    <lineage>
        <taxon>Eukaryota</taxon>
        <taxon>Metazoa</taxon>
        <taxon>Ecdysozoa</taxon>
        <taxon>Arthropoda</taxon>
        <taxon>Hexapoda</taxon>
        <taxon>Insecta</taxon>
        <taxon>Pterygota</taxon>
        <taxon>Neoptera</taxon>
        <taxon>Endopterygota</taxon>
        <taxon>Coleoptera</taxon>
        <taxon>Polyphaga</taxon>
        <taxon>Scarabaeiformia</taxon>
        <taxon>Scarabaeidae</taxon>
        <taxon>Rutelinae</taxon>
        <taxon>Popillia</taxon>
    </lineage>
</organism>
<dbReference type="Proteomes" id="UP001458880">
    <property type="component" value="Unassembled WGS sequence"/>
</dbReference>
<feature type="region of interest" description="Disordered" evidence="1">
    <location>
        <begin position="77"/>
        <end position="113"/>
    </location>
</feature>
<protein>
    <submittedName>
        <fullName evidence="4">Host cell surface-exposed lipoprotein</fullName>
    </submittedName>
</protein>
<dbReference type="Pfam" id="PF07553">
    <property type="entry name" value="Lipoprotein_Ltp"/>
    <property type="match status" value="2"/>
</dbReference>
<dbReference type="AlphaFoldDB" id="A0AAW1HVG4"/>
<evidence type="ECO:0000256" key="2">
    <source>
        <dbReference type="SAM" id="Phobius"/>
    </source>
</evidence>
<evidence type="ECO:0000313" key="4">
    <source>
        <dbReference type="EMBL" id="KAK9680627.1"/>
    </source>
</evidence>
<accession>A0AAW1HVG4</accession>
<dbReference type="InterPro" id="IPR011434">
    <property type="entry name" value="Ltp-like_HTH"/>
</dbReference>
<sequence length="206" mass="22487">MNCPKCENELRESSKYPGYGMCDFCKKKYKLQKEDEYEEAAEFTARPKKKKGGKLKWIVVAVVAVIVIGAIGNSMGGNKDASTNTKTENEETTAGNVEAPENEPVSGDDGATLGQSNALSKAKEYLSVMAFSYTGLISQLEFDEFSTEDATYGADNCGADWNEQAAKKAQEYIDSMSFSRQGLIDQLVFDGFTQEQAEHGVTAVGY</sequence>
<keyword evidence="5" id="KW-1185">Reference proteome</keyword>
<feature type="transmembrane region" description="Helical" evidence="2">
    <location>
        <begin position="55"/>
        <end position="76"/>
    </location>
</feature>
<feature type="domain" description="Putative host cell surface-exposed lipoprotein Ltp-like HTH region" evidence="3">
    <location>
        <begin position="160"/>
        <end position="203"/>
    </location>
</feature>
<dbReference type="EMBL" id="JASPKY010000881">
    <property type="protein sequence ID" value="KAK9680627.1"/>
    <property type="molecule type" value="Genomic_DNA"/>
</dbReference>
<name>A0AAW1HVG4_POPJA</name>
<keyword evidence="2" id="KW-0812">Transmembrane</keyword>
<keyword evidence="2" id="KW-0472">Membrane</keyword>
<dbReference type="InterPro" id="IPR036388">
    <property type="entry name" value="WH-like_DNA-bd_sf"/>
</dbReference>
<comment type="caution">
    <text evidence="4">The sequence shown here is derived from an EMBL/GenBank/DDBJ whole genome shotgun (WGS) entry which is preliminary data.</text>
</comment>
<evidence type="ECO:0000313" key="5">
    <source>
        <dbReference type="Proteomes" id="UP001458880"/>
    </source>
</evidence>
<reference evidence="4 5" key="1">
    <citation type="journal article" date="2024" name="BMC Genomics">
        <title>De novo assembly and annotation of Popillia japonica's genome with initial clues to its potential as an invasive pest.</title>
        <authorList>
            <person name="Cucini C."/>
            <person name="Boschi S."/>
            <person name="Funari R."/>
            <person name="Cardaioli E."/>
            <person name="Iannotti N."/>
            <person name="Marturano G."/>
            <person name="Paoli F."/>
            <person name="Bruttini M."/>
            <person name="Carapelli A."/>
            <person name="Frati F."/>
            <person name="Nardi F."/>
        </authorList>
    </citation>
    <scope>NUCLEOTIDE SEQUENCE [LARGE SCALE GENOMIC DNA]</scope>
    <source>
        <strain evidence="4">DMR45628</strain>
    </source>
</reference>
<gene>
    <name evidence="4" type="ORF">QE152_g38922</name>
</gene>
<evidence type="ECO:0000259" key="3">
    <source>
        <dbReference type="Pfam" id="PF07553"/>
    </source>
</evidence>
<proteinExistence type="predicted"/>